<dbReference type="Gene3D" id="3.40.50.720">
    <property type="entry name" value="NAD(P)-binding Rossmann-like Domain"/>
    <property type="match status" value="1"/>
</dbReference>
<dbReference type="InterPro" id="IPR020904">
    <property type="entry name" value="Sc_DH/Rdtase_CS"/>
</dbReference>
<accession>A0L4G1</accession>
<keyword evidence="2" id="KW-0560">Oxidoreductase</keyword>
<dbReference type="eggNOG" id="COG1028">
    <property type="taxonomic scope" value="Bacteria"/>
</dbReference>
<evidence type="ECO:0000313" key="4">
    <source>
        <dbReference type="Proteomes" id="UP000002586"/>
    </source>
</evidence>
<evidence type="ECO:0000256" key="2">
    <source>
        <dbReference type="ARBA" id="ARBA00023002"/>
    </source>
</evidence>
<dbReference type="PROSITE" id="PS00061">
    <property type="entry name" value="ADH_SHORT"/>
    <property type="match status" value="1"/>
</dbReference>
<dbReference type="HOGENOM" id="CLU_010194_1_3_5"/>
<protein>
    <submittedName>
        <fullName evidence="3">Short-chain dehydrogenase/reductase SDR</fullName>
    </submittedName>
</protein>
<gene>
    <name evidence="3" type="ordered locus">Mmc1_0328</name>
</gene>
<dbReference type="OrthoDB" id="9786360at2"/>
<dbReference type="PRINTS" id="PR00080">
    <property type="entry name" value="SDRFAMILY"/>
</dbReference>
<proteinExistence type="inferred from homology"/>
<evidence type="ECO:0000313" key="3">
    <source>
        <dbReference type="EMBL" id="ABK42854.1"/>
    </source>
</evidence>
<dbReference type="PANTHER" id="PTHR43639">
    <property type="entry name" value="OXIDOREDUCTASE, SHORT-CHAIN DEHYDROGENASE/REDUCTASE FAMILY (AFU_ORTHOLOGUE AFUA_5G02870)"/>
    <property type="match status" value="1"/>
</dbReference>
<dbReference type="EMBL" id="CP000471">
    <property type="protein sequence ID" value="ABK42854.1"/>
    <property type="molecule type" value="Genomic_DNA"/>
</dbReference>
<keyword evidence="4" id="KW-1185">Reference proteome</keyword>
<comment type="similarity">
    <text evidence="1">Belongs to the short-chain dehydrogenases/reductases (SDR) family.</text>
</comment>
<dbReference type="Pfam" id="PF13561">
    <property type="entry name" value="adh_short_C2"/>
    <property type="match status" value="1"/>
</dbReference>
<dbReference type="RefSeq" id="WP_011712024.1">
    <property type="nucleotide sequence ID" value="NC_008576.1"/>
</dbReference>
<dbReference type="InterPro" id="IPR036291">
    <property type="entry name" value="NAD(P)-bd_dom_sf"/>
</dbReference>
<dbReference type="Proteomes" id="UP000002586">
    <property type="component" value="Chromosome"/>
</dbReference>
<dbReference type="GO" id="GO:0016491">
    <property type="term" value="F:oxidoreductase activity"/>
    <property type="evidence" value="ECO:0007669"/>
    <property type="project" value="UniProtKB-KW"/>
</dbReference>
<dbReference type="KEGG" id="mgm:Mmc1_0328"/>
<name>A0L4G1_MAGMM</name>
<reference evidence="4" key="1">
    <citation type="journal article" date="2009" name="Appl. Environ. Microbiol.">
        <title>Complete genome sequence of the chemolithoautotrophic marine magnetotactic coccus strain MC-1.</title>
        <authorList>
            <person name="Schubbe S."/>
            <person name="Williams T.J."/>
            <person name="Xie G."/>
            <person name="Kiss H.E."/>
            <person name="Brettin T.S."/>
            <person name="Martinez D."/>
            <person name="Ross C.A."/>
            <person name="Schuler D."/>
            <person name="Cox B.L."/>
            <person name="Nealson K.H."/>
            <person name="Bazylinski D.A."/>
        </authorList>
    </citation>
    <scope>NUCLEOTIDE SEQUENCE [LARGE SCALE GENOMIC DNA]</scope>
    <source>
        <strain evidence="4">ATCC BAA-1437 / JCM 17883 / MC-1</strain>
    </source>
</reference>
<organism evidence="3 4">
    <name type="scientific">Magnetococcus marinus (strain ATCC BAA-1437 / JCM 17883 / MC-1)</name>
    <dbReference type="NCBI Taxonomy" id="156889"/>
    <lineage>
        <taxon>Bacteria</taxon>
        <taxon>Pseudomonadati</taxon>
        <taxon>Pseudomonadota</taxon>
        <taxon>Magnetococcia</taxon>
        <taxon>Magnetococcales</taxon>
        <taxon>Magnetococcaceae</taxon>
        <taxon>Magnetococcus</taxon>
    </lineage>
</organism>
<evidence type="ECO:0000256" key="1">
    <source>
        <dbReference type="ARBA" id="ARBA00006484"/>
    </source>
</evidence>
<dbReference type="SUPFAM" id="SSF51735">
    <property type="entry name" value="NAD(P)-binding Rossmann-fold domains"/>
    <property type="match status" value="1"/>
</dbReference>
<reference evidence="3 4" key="2">
    <citation type="journal article" date="2012" name="Int. J. Syst. Evol. Microbiol.">
        <title>Magnetococcus marinus gen. nov., sp. nov., a marine, magnetotactic bacterium that represents a novel lineage (Magnetococcaceae fam. nov.; Magnetococcales ord. nov.) at the base of the Alphaproteobacteria.</title>
        <authorList>
            <person name="Bazylinski D.A."/>
            <person name="Williams T.J."/>
            <person name="Lefevre C.T."/>
            <person name="Berg R.J."/>
            <person name="Zhang C.L."/>
            <person name="Bowser S.S."/>
            <person name="Dean A.J."/>
            <person name="Beveridge T.J."/>
        </authorList>
    </citation>
    <scope>NUCLEOTIDE SEQUENCE [LARGE SCALE GENOMIC DNA]</scope>
    <source>
        <strain evidence="4">ATCC BAA-1437 / JCM 17883 / MC-1</strain>
    </source>
</reference>
<dbReference type="STRING" id="156889.Mmc1_0328"/>
<dbReference type="AlphaFoldDB" id="A0L4G1"/>
<dbReference type="PRINTS" id="PR00081">
    <property type="entry name" value="GDHRDH"/>
</dbReference>
<dbReference type="InterPro" id="IPR002347">
    <property type="entry name" value="SDR_fam"/>
</dbReference>
<sequence>MDTTGCRALVTGAGRRIGAAIALALGEAGMDVAVHYSGSAQGAEQSCAALAKMGRRACAFQADLSDWAQAEALLPRVVAQMGPVRVLVNSAAIFERSDLVDQSQAQWRRHMAINLEAPMLLMQHFARQWQSDQPPDGAGRIVNILDRRVLAPPPGHLAYNAAKGALWSLTRVAARELAPHITVNGVGPGPILPAAGEPLEQFAKVIAATPMQRSGTPQEVADAVLYFIQNGFVTGQMICIDGGEHLL</sequence>
<dbReference type="PANTHER" id="PTHR43639:SF1">
    <property type="entry name" value="SHORT-CHAIN DEHYDROGENASE_REDUCTASE FAMILY PROTEIN"/>
    <property type="match status" value="1"/>
</dbReference>